<name>A0ABX8U482_9ACTN</name>
<proteinExistence type="predicted"/>
<evidence type="ECO:0000313" key="1">
    <source>
        <dbReference type="EMBL" id="QYC41701.1"/>
    </source>
</evidence>
<accession>A0ABX8U482</accession>
<dbReference type="EMBL" id="CP068985">
    <property type="protein sequence ID" value="QYC41701.1"/>
    <property type="molecule type" value="Genomic_DNA"/>
</dbReference>
<gene>
    <name evidence="1" type="ORF">Nocox_20460</name>
</gene>
<dbReference type="RefSeq" id="WP_020543491.1">
    <property type="nucleotide sequence ID" value="NZ_CP068985.1"/>
</dbReference>
<reference evidence="1 2" key="1">
    <citation type="journal article" date="2021" name="ACS Chem. Biol.">
        <title>Genomic-Led Discovery of a Novel Glycopeptide Antibiotic by Nonomuraea coxensis DSM 45129.</title>
        <authorList>
            <person name="Yushchuk O."/>
            <person name="Vior N.M."/>
            <person name="Andreo-Vidal A."/>
            <person name="Berini F."/>
            <person name="Ruckert C."/>
            <person name="Busche T."/>
            <person name="Binda E."/>
            <person name="Kalinowski J."/>
            <person name="Truman A.W."/>
            <person name="Marinelli F."/>
        </authorList>
    </citation>
    <scope>NUCLEOTIDE SEQUENCE [LARGE SCALE GENOMIC DNA]</scope>
    <source>
        <strain evidence="1 2">DSM 45129</strain>
    </source>
</reference>
<keyword evidence="2" id="KW-1185">Reference proteome</keyword>
<organism evidence="1 2">
    <name type="scientific">Nonomuraea coxensis DSM 45129</name>
    <dbReference type="NCBI Taxonomy" id="1122611"/>
    <lineage>
        <taxon>Bacteria</taxon>
        <taxon>Bacillati</taxon>
        <taxon>Actinomycetota</taxon>
        <taxon>Actinomycetes</taxon>
        <taxon>Streptosporangiales</taxon>
        <taxon>Streptosporangiaceae</taxon>
        <taxon>Nonomuraea</taxon>
    </lineage>
</organism>
<sequence length="154" mass="17021">MDERPFAADDTVARSLYARIRQRGESLPEAAEQMRLAAADIDRARSQLVRLQLLNPETQTAADVTTALNRSLQSSHRLLDRLVEQHVKTASLAKHYLGLSGPADSHAHVKFFPGPTTASSCPSALTSWPNRLRLRALHAQIAMSNPLIREFTGE</sequence>
<dbReference type="Proteomes" id="UP000824681">
    <property type="component" value="Chromosome"/>
</dbReference>
<evidence type="ECO:0000313" key="2">
    <source>
        <dbReference type="Proteomes" id="UP000824681"/>
    </source>
</evidence>
<protein>
    <submittedName>
        <fullName evidence="1">Uncharacterized protein</fullName>
    </submittedName>
</protein>